<dbReference type="RefSeq" id="WP_309802734.1">
    <property type="nucleotide sequence ID" value="NZ_JAVDQC010000003.1"/>
</dbReference>
<dbReference type="Pfam" id="PF00501">
    <property type="entry name" value="AMP-binding"/>
    <property type="match status" value="1"/>
</dbReference>
<dbReference type="PANTHER" id="PTHR22754">
    <property type="entry name" value="DISCO-INTERACTING PROTEIN 2 DIP2 -RELATED"/>
    <property type="match status" value="1"/>
</dbReference>
<sequence length="595" mass="65055">MFAKSGMTDYEIFSAAGALPVQDVLALRAWLTPEKTLFTFLGDDGEETGGLTYRELWSRCEAVAASLALSSRPGDRIMLFYPPGLDFVSAFVGCLMAGRIAVPVNLPSRRRAERSVRIIQDCGARLALGLSAQIDEFRASFEGSEAADMVWIATDALEPGAGAPPTSRSAVDMNAVAYLQYTSGSTSNPKGVMITFGNLTTNCRMIRDTLRLNDESTMVFWQPHHHDMGLICAILLPIVIGNHTVLMAPNTFVRQPMLWIELIAKHRAEVAGGPNFAFDITSERYSAERMAGLDLSRWRLALNGSDIVRPTTLDRFSDRFGPHGFRPETFLVCYGMAEAVLFLSAGPVGQKPRYAAVDVDALEQHGQARPPSAPEKERLLVGCGEPSWEVEVAIVDPETRRRLPDGEVGEIWINSPTIGIGYWGNPEESRRVFQARIAGDSTKIYLRTGDLGFVNPDDFQVYVCGRIKDLIISEGRNLHPEDIEYSVVGALAALGESSTLSCAAFNAQQGDEQLIVAVVEVDRSLKRNLADRRPEIERAVRRAVSADHGVSLHRLLFIPPSAMCKTTSGKVQRGLMRQLYVGGAIKGLEPAEAAA</sequence>
<dbReference type="SUPFAM" id="SSF56801">
    <property type="entry name" value="Acetyl-CoA synthetase-like"/>
    <property type="match status" value="1"/>
</dbReference>
<dbReference type="EMBL" id="BSFK01000010">
    <property type="protein sequence ID" value="GLK76851.1"/>
    <property type="molecule type" value="Genomic_DNA"/>
</dbReference>
<dbReference type="GO" id="GO:0071766">
    <property type="term" value="P:Actinobacterium-type cell wall biogenesis"/>
    <property type="evidence" value="ECO:0007669"/>
    <property type="project" value="UniProtKB-ARBA"/>
</dbReference>
<dbReference type="PROSITE" id="PS00455">
    <property type="entry name" value="AMP_BINDING"/>
    <property type="match status" value="1"/>
</dbReference>
<evidence type="ECO:0000256" key="2">
    <source>
        <dbReference type="ARBA" id="ARBA00022598"/>
    </source>
</evidence>
<accession>A0A9W6JI57</accession>
<feature type="domain" description="AMP-dependent synthetase/ligase" evidence="3">
    <location>
        <begin position="32"/>
        <end position="423"/>
    </location>
</feature>
<gene>
    <name evidence="4" type="ORF">GCM10008171_21050</name>
</gene>
<keyword evidence="5" id="KW-1185">Reference proteome</keyword>
<evidence type="ECO:0000313" key="4">
    <source>
        <dbReference type="EMBL" id="GLK76851.1"/>
    </source>
</evidence>
<dbReference type="InterPro" id="IPR040097">
    <property type="entry name" value="FAAL/FAAC"/>
</dbReference>
<keyword evidence="2" id="KW-0436">Ligase</keyword>
<dbReference type="Proteomes" id="UP001143364">
    <property type="component" value="Unassembled WGS sequence"/>
</dbReference>
<dbReference type="GO" id="GO:0070566">
    <property type="term" value="F:adenylyltransferase activity"/>
    <property type="evidence" value="ECO:0007669"/>
    <property type="project" value="TreeGrafter"/>
</dbReference>
<dbReference type="InterPro" id="IPR045851">
    <property type="entry name" value="AMP-bd_C_sf"/>
</dbReference>
<dbReference type="InterPro" id="IPR020845">
    <property type="entry name" value="AMP-binding_CS"/>
</dbReference>
<evidence type="ECO:0000256" key="1">
    <source>
        <dbReference type="ARBA" id="ARBA00006432"/>
    </source>
</evidence>
<dbReference type="AlphaFoldDB" id="A0A9W6JI57"/>
<organism evidence="4 5">
    <name type="scientific">Methylopila jiangsuensis</name>
    <dbReference type="NCBI Taxonomy" id="586230"/>
    <lineage>
        <taxon>Bacteria</taxon>
        <taxon>Pseudomonadati</taxon>
        <taxon>Pseudomonadota</taxon>
        <taxon>Alphaproteobacteria</taxon>
        <taxon>Hyphomicrobiales</taxon>
        <taxon>Methylopilaceae</taxon>
        <taxon>Methylopila</taxon>
    </lineage>
</organism>
<reference evidence="4" key="2">
    <citation type="submission" date="2023-01" db="EMBL/GenBank/DDBJ databases">
        <authorList>
            <person name="Sun Q."/>
            <person name="Evtushenko L."/>
        </authorList>
    </citation>
    <scope>NUCLEOTIDE SEQUENCE</scope>
    <source>
        <strain evidence="4">VKM B-2555</strain>
    </source>
</reference>
<dbReference type="Gene3D" id="3.40.50.12780">
    <property type="entry name" value="N-terminal domain of ligase-like"/>
    <property type="match status" value="1"/>
</dbReference>
<dbReference type="FunFam" id="3.40.50.12780:FF:000013">
    <property type="entry name" value="Long-chain-fatty-acid--AMP ligase FadD32"/>
    <property type="match status" value="1"/>
</dbReference>
<protein>
    <submittedName>
        <fullName evidence="4">Acyl-CoA synthetase</fullName>
    </submittedName>
</protein>
<dbReference type="InterPro" id="IPR000873">
    <property type="entry name" value="AMP-dep_synth/lig_dom"/>
</dbReference>
<dbReference type="InterPro" id="IPR042099">
    <property type="entry name" value="ANL_N_sf"/>
</dbReference>
<dbReference type="Gene3D" id="3.30.300.30">
    <property type="match status" value="1"/>
</dbReference>
<evidence type="ECO:0000313" key="5">
    <source>
        <dbReference type="Proteomes" id="UP001143364"/>
    </source>
</evidence>
<dbReference type="GO" id="GO:0006633">
    <property type="term" value="P:fatty acid biosynthetic process"/>
    <property type="evidence" value="ECO:0007669"/>
    <property type="project" value="TreeGrafter"/>
</dbReference>
<name>A0A9W6JI57_9HYPH</name>
<comment type="caution">
    <text evidence="4">The sequence shown here is derived from an EMBL/GenBank/DDBJ whole genome shotgun (WGS) entry which is preliminary data.</text>
</comment>
<reference evidence="4" key="1">
    <citation type="journal article" date="2014" name="Int. J. Syst. Evol. Microbiol.">
        <title>Complete genome sequence of Corynebacterium casei LMG S-19264T (=DSM 44701T), isolated from a smear-ripened cheese.</title>
        <authorList>
            <consortium name="US DOE Joint Genome Institute (JGI-PGF)"/>
            <person name="Walter F."/>
            <person name="Albersmeier A."/>
            <person name="Kalinowski J."/>
            <person name="Ruckert C."/>
        </authorList>
    </citation>
    <scope>NUCLEOTIDE SEQUENCE</scope>
    <source>
        <strain evidence="4">VKM B-2555</strain>
    </source>
</reference>
<dbReference type="GO" id="GO:0005886">
    <property type="term" value="C:plasma membrane"/>
    <property type="evidence" value="ECO:0007669"/>
    <property type="project" value="TreeGrafter"/>
</dbReference>
<evidence type="ECO:0000259" key="3">
    <source>
        <dbReference type="Pfam" id="PF00501"/>
    </source>
</evidence>
<dbReference type="PANTHER" id="PTHR22754:SF32">
    <property type="entry name" value="DISCO-INTERACTING PROTEIN 2"/>
    <property type="match status" value="1"/>
</dbReference>
<dbReference type="CDD" id="cd05931">
    <property type="entry name" value="FAAL"/>
    <property type="match status" value="1"/>
</dbReference>
<comment type="similarity">
    <text evidence="1">Belongs to the ATP-dependent AMP-binding enzyme family.</text>
</comment>
<proteinExistence type="inferred from homology"/>
<dbReference type="GO" id="GO:0016874">
    <property type="term" value="F:ligase activity"/>
    <property type="evidence" value="ECO:0007669"/>
    <property type="project" value="UniProtKB-KW"/>
</dbReference>